<keyword evidence="3" id="KW-1185">Reference proteome</keyword>
<keyword evidence="2" id="KW-0540">Nuclease</keyword>
<dbReference type="PANTHER" id="PTHR38590:SF1">
    <property type="entry name" value="BLL0828 PROTEIN"/>
    <property type="match status" value="1"/>
</dbReference>
<proteinExistence type="predicted"/>
<keyword evidence="2" id="KW-0378">Hydrolase</keyword>
<keyword evidence="2" id="KW-0255">Endonuclease</keyword>
<dbReference type="EMBL" id="VVIQ01000003">
    <property type="protein sequence ID" value="MUL27496.1"/>
    <property type="molecule type" value="Genomic_DNA"/>
</dbReference>
<name>A0A7C9LDC4_9BACT</name>
<reference evidence="2 3" key="1">
    <citation type="submission" date="2019-09" db="EMBL/GenBank/DDBJ databases">
        <title>Prevotella A2879 sp. nov., isolated from an abscess of a patient.</title>
        <authorList>
            <person name="Buhl M."/>
            <person name="Oberhettinger P."/>
        </authorList>
    </citation>
    <scope>NUCLEOTIDE SEQUENCE [LARGE SCALE GENOMIC DNA]</scope>
    <source>
        <strain evidence="2 3">A2879</strain>
    </source>
</reference>
<protein>
    <submittedName>
        <fullName evidence="2">Endonuclease domain-containing protein</fullName>
    </submittedName>
</protein>
<dbReference type="Gene3D" id="3.40.960.10">
    <property type="entry name" value="VSR Endonuclease"/>
    <property type="match status" value="1"/>
</dbReference>
<dbReference type="RefSeq" id="WP_155715527.1">
    <property type="nucleotide sequence ID" value="NZ_VVIQ01000003.1"/>
</dbReference>
<dbReference type="InterPro" id="IPR007569">
    <property type="entry name" value="DUF559"/>
</dbReference>
<evidence type="ECO:0000313" key="3">
    <source>
        <dbReference type="Proteomes" id="UP000482295"/>
    </source>
</evidence>
<evidence type="ECO:0000313" key="2">
    <source>
        <dbReference type="EMBL" id="MUL27496.1"/>
    </source>
</evidence>
<evidence type="ECO:0000259" key="1">
    <source>
        <dbReference type="Pfam" id="PF04480"/>
    </source>
</evidence>
<organism evidence="2 3">
    <name type="scientific">Prevotella vespertina</name>
    <dbReference type="NCBI Taxonomy" id="2608404"/>
    <lineage>
        <taxon>Bacteria</taxon>
        <taxon>Pseudomonadati</taxon>
        <taxon>Bacteroidota</taxon>
        <taxon>Bacteroidia</taxon>
        <taxon>Bacteroidales</taxon>
        <taxon>Prevotellaceae</taxon>
        <taxon>Prevotella</taxon>
    </lineage>
</organism>
<dbReference type="PANTHER" id="PTHR38590">
    <property type="entry name" value="BLL0828 PROTEIN"/>
    <property type="match status" value="1"/>
</dbReference>
<dbReference type="Proteomes" id="UP000482295">
    <property type="component" value="Unassembled WGS sequence"/>
</dbReference>
<accession>A0A7C9LDC4</accession>
<feature type="domain" description="DUF559" evidence="1">
    <location>
        <begin position="17"/>
        <end position="122"/>
    </location>
</feature>
<dbReference type="AlphaFoldDB" id="A0A7C9LDC4"/>
<dbReference type="SUPFAM" id="SSF52980">
    <property type="entry name" value="Restriction endonuclease-like"/>
    <property type="match status" value="1"/>
</dbReference>
<comment type="caution">
    <text evidence="2">The sequence shown here is derived from an EMBL/GenBank/DDBJ whole genome shotgun (WGS) entry which is preliminary data.</text>
</comment>
<dbReference type="Pfam" id="PF04480">
    <property type="entry name" value="DUF559"/>
    <property type="match status" value="1"/>
</dbReference>
<gene>
    <name evidence="2" type="ORF">F0475_04075</name>
</gene>
<dbReference type="CDD" id="cd01038">
    <property type="entry name" value="Endonuclease_DUF559"/>
    <property type="match status" value="1"/>
</dbReference>
<dbReference type="InterPro" id="IPR011335">
    <property type="entry name" value="Restrct_endonuc-II-like"/>
</dbReference>
<dbReference type="InterPro" id="IPR047216">
    <property type="entry name" value="Endonuclease_DUF559_bact"/>
</dbReference>
<dbReference type="GO" id="GO:0004519">
    <property type="term" value="F:endonuclease activity"/>
    <property type="evidence" value="ECO:0007669"/>
    <property type="project" value="UniProtKB-KW"/>
</dbReference>
<sequence length="126" mass="15071">MNRYETTDASTYYLLLEHARRMRNNPTEAEKILWKYLASNRMGVHFRQQHPIYGYIPDFVCLKQKLIIELDGGYHLVGEQPQMDKERTEWLSKEGYRVIRFTNEDVFNRLDEVLDKIAEELENASK</sequence>